<dbReference type="Proteomes" id="UP000682782">
    <property type="component" value="Chromosome"/>
</dbReference>
<gene>
    <name evidence="1" type="ORF">JYE49_03680</name>
</gene>
<proteinExistence type="predicted"/>
<evidence type="ECO:0000313" key="1">
    <source>
        <dbReference type="EMBL" id="QUC67813.1"/>
    </source>
</evidence>
<keyword evidence="2" id="KW-1185">Reference proteome</keyword>
<accession>A0AC61MZQ0</accession>
<name>A0AC61MZQ0_9FIRM</name>
<evidence type="ECO:0000313" key="2">
    <source>
        <dbReference type="Proteomes" id="UP000682782"/>
    </source>
</evidence>
<dbReference type="EMBL" id="CP068393">
    <property type="protein sequence ID" value="QUC67813.1"/>
    <property type="molecule type" value="Genomic_DNA"/>
</dbReference>
<sequence>MRKTLFVLLTVSMLVLCCFAPACAEADNSGNVFLYGESHADPACLEKELAAWSDCYAGGMRDLFIELPFYSAEYLNRWMHADTDELLELVYNAMEGTQMHSPCVLDFYRSIKSRFPDTVFHGTDVGHQFNTLGTAYLALLESEGRKDSDQYRFAEEVIQQGSTYYAMKSDNQDAAFVYREKLMVDNFLRIYDALGQKDVMGIYGSAHTNLFSLDSTGSIPCMASQLKDLLGNRIYSTDLTKSGIVRLETVTLNGKQYEASYFGSSDISSWSADFLKRDFWRVEGAYEDLKDAPGTGDCLPAGNYIMEIGPGQVFIVEYTKKDGTLLRLYYIADGSKTSAGVLNTYGIIVSE</sequence>
<reference evidence="1" key="1">
    <citation type="submission" date="2021-01" db="EMBL/GenBank/DDBJ databases">
        <title>Complete genome sequence of Clostridiales bacterium R-7.</title>
        <authorList>
            <person name="Mahoney-Kurpe S.C."/>
            <person name="Palevich N."/>
            <person name="Koike S."/>
            <person name="Moon C.D."/>
            <person name="Attwood G.T."/>
        </authorList>
    </citation>
    <scope>NUCLEOTIDE SEQUENCE</scope>
    <source>
        <strain evidence="1">R-7</strain>
    </source>
</reference>
<protein>
    <submittedName>
        <fullName evidence="1">Uncharacterized protein</fullName>
    </submittedName>
</protein>
<organism evidence="1 2">
    <name type="scientific">Aristaeella hokkaidonensis</name>
    <dbReference type="NCBI Taxonomy" id="3046382"/>
    <lineage>
        <taxon>Bacteria</taxon>
        <taxon>Bacillati</taxon>
        <taxon>Bacillota</taxon>
        <taxon>Clostridia</taxon>
        <taxon>Eubacteriales</taxon>
        <taxon>Aristaeellaceae</taxon>
        <taxon>Aristaeella</taxon>
    </lineage>
</organism>